<keyword evidence="4" id="KW-1185">Reference proteome</keyword>
<evidence type="ECO:0000313" key="4">
    <source>
        <dbReference type="Proteomes" id="UP001556098"/>
    </source>
</evidence>
<sequence>MTANVGSADRVIRLIAGLVLFFAPLLNIPAIWSSGALAYGSMAVGLILAVTALVRFCPLYRLIGVSTCKV</sequence>
<keyword evidence="1" id="KW-1133">Transmembrane helix</keyword>
<keyword evidence="1" id="KW-0472">Membrane</keyword>
<evidence type="ECO:0000313" key="3">
    <source>
        <dbReference type="EMBL" id="MEW9920948.1"/>
    </source>
</evidence>
<dbReference type="RefSeq" id="WP_367878650.1">
    <property type="nucleotide sequence ID" value="NZ_JBFNXX010000011.1"/>
</dbReference>
<organism evidence="3 4">
    <name type="scientific">Sulfitobacter sediminis</name>
    <dbReference type="NCBI Taxonomy" id="3234186"/>
    <lineage>
        <taxon>Bacteria</taxon>
        <taxon>Pseudomonadati</taxon>
        <taxon>Pseudomonadota</taxon>
        <taxon>Alphaproteobacteria</taxon>
        <taxon>Rhodobacterales</taxon>
        <taxon>Roseobacteraceae</taxon>
        <taxon>Sulfitobacter</taxon>
    </lineage>
</organism>
<feature type="transmembrane region" description="Helical" evidence="1">
    <location>
        <begin position="38"/>
        <end position="57"/>
    </location>
</feature>
<evidence type="ECO:0000259" key="2">
    <source>
        <dbReference type="Pfam" id="PF11127"/>
    </source>
</evidence>
<evidence type="ECO:0000256" key="1">
    <source>
        <dbReference type="SAM" id="Phobius"/>
    </source>
</evidence>
<feature type="domain" description="Inner membrane protein YgaP-like transmembrane" evidence="2">
    <location>
        <begin position="1"/>
        <end position="69"/>
    </location>
</feature>
<protein>
    <submittedName>
        <fullName evidence="3">DUF2892 domain-containing protein</fullName>
    </submittedName>
</protein>
<accession>A0ABV3RPM8</accession>
<dbReference type="InterPro" id="IPR021309">
    <property type="entry name" value="YgaP-like_TM"/>
</dbReference>
<dbReference type="Proteomes" id="UP001556098">
    <property type="component" value="Unassembled WGS sequence"/>
</dbReference>
<gene>
    <name evidence="3" type="ORF">AB2B41_15140</name>
</gene>
<comment type="caution">
    <text evidence="3">The sequence shown here is derived from an EMBL/GenBank/DDBJ whole genome shotgun (WGS) entry which is preliminary data.</text>
</comment>
<reference evidence="3 4" key="1">
    <citation type="submission" date="2024-07" db="EMBL/GenBank/DDBJ databases">
        <title>Marimonas sp.nov., isolated from tidal-flat sediment.</title>
        <authorList>
            <person name="Jayan J.N."/>
            <person name="Lee S.S."/>
        </authorList>
    </citation>
    <scope>NUCLEOTIDE SEQUENCE [LARGE SCALE GENOMIC DNA]</scope>
    <source>
        <strain evidence="3 4">MJW-29</strain>
    </source>
</reference>
<keyword evidence="1" id="KW-0812">Transmembrane</keyword>
<proteinExistence type="predicted"/>
<dbReference type="Pfam" id="PF11127">
    <property type="entry name" value="YgaP-like_TM"/>
    <property type="match status" value="1"/>
</dbReference>
<dbReference type="EMBL" id="JBFNXX010000011">
    <property type="protein sequence ID" value="MEW9920948.1"/>
    <property type="molecule type" value="Genomic_DNA"/>
</dbReference>
<feature type="transmembrane region" description="Helical" evidence="1">
    <location>
        <begin position="12"/>
        <end position="32"/>
    </location>
</feature>
<name>A0ABV3RPM8_9RHOB</name>